<organism evidence="1">
    <name type="scientific">bioreactor metagenome</name>
    <dbReference type="NCBI Taxonomy" id="1076179"/>
    <lineage>
        <taxon>unclassified sequences</taxon>
        <taxon>metagenomes</taxon>
        <taxon>ecological metagenomes</taxon>
    </lineage>
</organism>
<protein>
    <submittedName>
        <fullName evidence="1">Uncharacterized protein</fullName>
    </submittedName>
</protein>
<evidence type="ECO:0000313" key="1">
    <source>
        <dbReference type="EMBL" id="MPN38009.1"/>
    </source>
</evidence>
<sequence>MLIAGGGKDLSDPSLIEIFPRDKNEAQYYLLQMDLGMRCDPVYHPNNGLGIEPMITTSLTGVQSLDYTQFMHIINENLDPSSTLSDPNNKYEDGKPIYTSIVPVGAGLDTRFGWMDFDNQLQGGFSPNAGW</sequence>
<name>A0A645HII9_9ZZZZ</name>
<comment type="caution">
    <text evidence="1">The sequence shown here is derived from an EMBL/GenBank/DDBJ whole genome shotgun (WGS) entry which is preliminary data.</text>
</comment>
<proteinExistence type="predicted"/>
<reference evidence="1" key="1">
    <citation type="submission" date="2019-08" db="EMBL/GenBank/DDBJ databases">
        <authorList>
            <person name="Kucharzyk K."/>
            <person name="Murdoch R.W."/>
            <person name="Higgins S."/>
            <person name="Loffler F."/>
        </authorList>
    </citation>
    <scope>NUCLEOTIDE SEQUENCE</scope>
</reference>
<accession>A0A645HII9</accession>
<gene>
    <name evidence="1" type="ORF">SDC9_185531</name>
</gene>
<dbReference type="AlphaFoldDB" id="A0A645HII9"/>
<dbReference type="EMBL" id="VSSQ01092977">
    <property type="protein sequence ID" value="MPN38009.1"/>
    <property type="molecule type" value="Genomic_DNA"/>
</dbReference>